<dbReference type="PANTHER" id="PTHR30383:SF5">
    <property type="entry name" value="SGNH HYDROLASE-TYPE ESTERASE DOMAIN-CONTAINING PROTEIN"/>
    <property type="match status" value="1"/>
</dbReference>
<name>A0A6A6TJP5_9PLEO</name>
<dbReference type="Pfam" id="PF13472">
    <property type="entry name" value="Lipase_GDSL_2"/>
    <property type="match status" value="1"/>
</dbReference>
<dbReference type="CDD" id="cd01833">
    <property type="entry name" value="XynB_like"/>
    <property type="match status" value="1"/>
</dbReference>
<organism evidence="3 4">
    <name type="scientific">Lophiostoma macrostomum CBS 122681</name>
    <dbReference type="NCBI Taxonomy" id="1314788"/>
    <lineage>
        <taxon>Eukaryota</taxon>
        <taxon>Fungi</taxon>
        <taxon>Dikarya</taxon>
        <taxon>Ascomycota</taxon>
        <taxon>Pezizomycotina</taxon>
        <taxon>Dothideomycetes</taxon>
        <taxon>Pleosporomycetidae</taxon>
        <taxon>Pleosporales</taxon>
        <taxon>Lophiostomataceae</taxon>
        <taxon>Lophiostoma</taxon>
    </lineage>
</organism>
<dbReference type="AlphaFoldDB" id="A0A6A6TJP5"/>
<keyword evidence="1" id="KW-0732">Signal</keyword>
<feature type="signal peptide" evidence="1">
    <location>
        <begin position="1"/>
        <end position="20"/>
    </location>
</feature>
<dbReference type="EMBL" id="MU004307">
    <property type="protein sequence ID" value="KAF2659437.1"/>
    <property type="molecule type" value="Genomic_DNA"/>
</dbReference>
<keyword evidence="4" id="KW-1185">Reference proteome</keyword>
<protein>
    <submittedName>
        <fullName evidence="3">Carbohydrate esterase family 3 protein</fullName>
    </submittedName>
</protein>
<dbReference type="InterPro" id="IPR013830">
    <property type="entry name" value="SGNH_hydro"/>
</dbReference>
<dbReference type="GO" id="GO:0004622">
    <property type="term" value="F:phosphatidylcholine lysophospholipase activity"/>
    <property type="evidence" value="ECO:0007669"/>
    <property type="project" value="TreeGrafter"/>
</dbReference>
<sequence length="258" mass="27947">MIPAFAVLALFFTLLTLSASFPFTPRDTIPSGEKLLILPLGDSITFGYRPGFNNGTDGYRLELSKRLSGTSFEFIGTVHSGNMSNNANEGHPDFKISQIGAVMEPALDMGPNIVLVHAGTNDINKAQTQEEPYSTAPQRLGTFVDQIIAKVPDAVILVARIIQAENDDTNSRIGPFNDAIPGVMKSRIETGHKIAIVDQSVITEDELADGLHPSEAGYAHMGDIWFNAIQNASVTFKDQSPFLATGPAQSRRHLGPRR</sequence>
<evidence type="ECO:0000256" key="1">
    <source>
        <dbReference type="SAM" id="SignalP"/>
    </source>
</evidence>
<proteinExistence type="predicted"/>
<dbReference type="OrthoDB" id="3915838at2759"/>
<evidence type="ECO:0000259" key="2">
    <source>
        <dbReference type="Pfam" id="PF13472"/>
    </source>
</evidence>
<dbReference type="Gene3D" id="3.40.50.1110">
    <property type="entry name" value="SGNH hydrolase"/>
    <property type="match status" value="1"/>
</dbReference>
<feature type="chain" id="PRO_5025630438" evidence="1">
    <location>
        <begin position="21"/>
        <end position="258"/>
    </location>
</feature>
<evidence type="ECO:0000313" key="3">
    <source>
        <dbReference type="EMBL" id="KAF2659437.1"/>
    </source>
</evidence>
<feature type="domain" description="SGNH hydrolase-type esterase" evidence="2">
    <location>
        <begin position="40"/>
        <end position="219"/>
    </location>
</feature>
<dbReference type="PANTHER" id="PTHR30383">
    <property type="entry name" value="THIOESTERASE 1/PROTEASE 1/LYSOPHOSPHOLIPASE L1"/>
    <property type="match status" value="1"/>
</dbReference>
<dbReference type="InterPro" id="IPR036514">
    <property type="entry name" value="SGNH_hydro_sf"/>
</dbReference>
<reference evidence="3" key="1">
    <citation type="journal article" date="2020" name="Stud. Mycol.">
        <title>101 Dothideomycetes genomes: a test case for predicting lifestyles and emergence of pathogens.</title>
        <authorList>
            <person name="Haridas S."/>
            <person name="Albert R."/>
            <person name="Binder M."/>
            <person name="Bloem J."/>
            <person name="Labutti K."/>
            <person name="Salamov A."/>
            <person name="Andreopoulos B."/>
            <person name="Baker S."/>
            <person name="Barry K."/>
            <person name="Bills G."/>
            <person name="Bluhm B."/>
            <person name="Cannon C."/>
            <person name="Castanera R."/>
            <person name="Culley D."/>
            <person name="Daum C."/>
            <person name="Ezra D."/>
            <person name="Gonzalez J."/>
            <person name="Henrissat B."/>
            <person name="Kuo A."/>
            <person name="Liang C."/>
            <person name="Lipzen A."/>
            <person name="Lutzoni F."/>
            <person name="Magnuson J."/>
            <person name="Mondo S."/>
            <person name="Nolan M."/>
            <person name="Ohm R."/>
            <person name="Pangilinan J."/>
            <person name="Park H.-J."/>
            <person name="Ramirez L."/>
            <person name="Alfaro M."/>
            <person name="Sun H."/>
            <person name="Tritt A."/>
            <person name="Yoshinaga Y."/>
            <person name="Zwiers L.-H."/>
            <person name="Turgeon B."/>
            <person name="Goodwin S."/>
            <person name="Spatafora J."/>
            <person name="Crous P."/>
            <person name="Grigoriev I."/>
        </authorList>
    </citation>
    <scope>NUCLEOTIDE SEQUENCE</scope>
    <source>
        <strain evidence="3">CBS 122681</strain>
    </source>
</reference>
<dbReference type="InterPro" id="IPR051532">
    <property type="entry name" value="Ester_Hydrolysis_Enzymes"/>
</dbReference>
<dbReference type="Proteomes" id="UP000799324">
    <property type="component" value="Unassembled WGS sequence"/>
</dbReference>
<accession>A0A6A6TJP5</accession>
<dbReference type="SUPFAM" id="SSF52266">
    <property type="entry name" value="SGNH hydrolase"/>
    <property type="match status" value="1"/>
</dbReference>
<gene>
    <name evidence="3" type="ORF">K491DRAFT_712713</name>
</gene>
<evidence type="ECO:0000313" key="4">
    <source>
        <dbReference type="Proteomes" id="UP000799324"/>
    </source>
</evidence>